<dbReference type="EMBL" id="CAJPDR010000809">
    <property type="protein sequence ID" value="CAF9942781.1"/>
    <property type="molecule type" value="Genomic_DNA"/>
</dbReference>
<sequence>MEKGQYTISDCGSNTTVIQANLLGGFDSPSPIPPGVNQFLCEEHTFTCCGNCSLNIPEVRLYYFPDKIDVDCQNNQTSNLTSITSAPIQKRVHSLIADGSTAVVSGYTFTSPSLYLELIGTASVVDECITFGPKLINPIITLSPGALSTWQPPHNQFYSNYDYFMIGEPWVDPTDIGDFGAEEGDGISPLDVKDLACPTWGLGKSLSAGTTVLTIGPPWLPLIIPPIEMLSLDPTWASACTGIFSGANGFTTFDLFDPPIALIPAAGLVSPAPTPVPTPADPITTIPEQATSSAEAAKPASLPNDPAAPPAKTRDPGKDSPTPSPVIASADPASLPDSPVASPDNNDHPPSAPKVPSVPAVAGDPPAESISPSSGDPDPPSDDSQQSPSDPKVPIIPVSLPGENPQAQTQGLGAVIYNAFGKSGPEIDGSSPMLLPPQSIFTIGAQTFTANPKGFKVNNAAIFPGGTAQTVDGTKISLDPLGVLAIGSSTISLAAQVPSTVLAVAGQTFTANPSAFSIAGTIISAGGPAVTIKGTAISLDQSGALAIGSNTISLMNPSPTPFATEVFSVAGQTFTPNPSAFSIDGTTISANGPAVTISGTIISLGQNGALKIGSSTISLPSLSETRPNRVYTVAGQTFTPNPLAFSIAGTTISAGGPAVTISGTRISLGENGALEIGSSTISLPGPSDPHPSKVYTVAGQTFTPNPSAFPIAGTVVSAGGAAVTVDGTIISLGPSGALAIGSSTVDLPLLSYAPRKAYTIAGQTFTPNPSAVSIAGTTISAGGPAATINGTIVSLQPSGTLLVGASTIPLLTSPVSSDVNIDGFDVEAQSSFVVVDGVTLSAAAPGVTISGTAISLEAGGSTLDIGTGRFALPTPTGTANGSVNVQDFTGGQGKGFRLSFLLVCVFCGTFVLLI</sequence>
<gene>
    <name evidence="2" type="ORF">ALECFALPRED_010020</name>
</gene>
<evidence type="ECO:0000313" key="2">
    <source>
        <dbReference type="EMBL" id="CAF9942781.1"/>
    </source>
</evidence>
<name>A0A8H3PJC4_9LECA</name>
<comment type="caution">
    <text evidence="2">The sequence shown here is derived from an EMBL/GenBank/DDBJ whole genome shotgun (WGS) entry which is preliminary data.</text>
</comment>
<evidence type="ECO:0000313" key="3">
    <source>
        <dbReference type="Proteomes" id="UP000664203"/>
    </source>
</evidence>
<accession>A0A8H3PJC4</accession>
<dbReference type="Proteomes" id="UP000664203">
    <property type="component" value="Unassembled WGS sequence"/>
</dbReference>
<protein>
    <submittedName>
        <fullName evidence="2">Uncharacterized protein</fullName>
    </submittedName>
</protein>
<organism evidence="2 3">
    <name type="scientific">Alectoria fallacina</name>
    <dbReference type="NCBI Taxonomy" id="1903189"/>
    <lineage>
        <taxon>Eukaryota</taxon>
        <taxon>Fungi</taxon>
        <taxon>Dikarya</taxon>
        <taxon>Ascomycota</taxon>
        <taxon>Pezizomycotina</taxon>
        <taxon>Lecanoromycetes</taxon>
        <taxon>OSLEUM clade</taxon>
        <taxon>Lecanoromycetidae</taxon>
        <taxon>Lecanorales</taxon>
        <taxon>Lecanorineae</taxon>
        <taxon>Parmeliaceae</taxon>
        <taxon>Alectoria</taxon>
    </lineage>
</organism>
<dbReference type="OrthoDB" id="3944128at2759"/>
<proteinExistence type="predicted"/>
<feature type="region of interest" description="Disordered" evidence="1">
    <location>
        <begin position="290"/>
        <end position="407"/>
    </location>
</feature>
<feature type="compositionally biased region" description="Low complexity" evidence="1">
    <location>
        <begin position="371"/>
        <end position="390"/>
    </location>
</feature>
<dbReference type="AlphaFoldDB" id="A0A8H3PJC4"/>
<evidence type="ECO:0000256" key="1">
    <source>
        <dbReference type="SAM" id="MobiDB-lite"/>
    </source>
</evidence>
<reference evidence="2" key="1">
    <citation type="submission" date="2021-03" db="EMBL/GenBank/DDBJ databases">
        <authorList>
            <person name="Tagirdzhanova G."/>
        </authorList>
    </citation>
    <scope>NUCLEOTIDE SEQUENCE</scope>
</reference>
<keyword evidence="3" id="KW-1185">Reference proteome</keyword>